<evidence type="ECO:0000256" key="2">
    <source>
        <dbReference type="ARBA" id="ARBA00004127"/>
    </source>
</evidence>
<name>A0A2K8L0U0_MARES</name>
<evidence type="ECO:0000256" key="7">
    <source>
        <dbReference type="ARBA" id="ARBA00022679"/>
    </source>
</evidence>
<dbReference type="KEGG" id="maes:Ga0123461_1415"/>
<keyword evidence="18" id="KW-1185">Reference proteome</keyword>
<evidence type="ECO:0000256" key="9">
    <source>
        <dbReference type="ARBA" id="ARBA00022989"/>
    </source>
</evidence>
<evidence type="ECO:0000256" key="15">
    <source>
        <dbReference type="RuleBase" id="RU003750"/>
    </source>
</evidence>
<comment type="subcellular location">
    <subcellularLocation>
        <location evidence="2">Endomembrane system</location>
        <topology evidence="2">Multi-pass membrane protein</topology>
    </subcellularLocation>
</comment>
<evidence type="ECO:0000256" key="10">
    <source>
        <dbReference type="ARBA" id="ARBA00023098"/>
    </source>
</evidence>
<feature type="transmembrane region" description="Helical" evidence="16">
    <location>
        <begin position="220"/>
        <end position="237"/>
    </location>
</feature>
<dbReference type="EMBL" id="CP018799">
    <property type="protein sequence ID" value="ATX79829.1"/>
    <property type="molecule type" value="Genomic_DNA"/>
</dbReference>
<reference evidence="17 18" key="1">
    <citation type="submission" date="2016-12" db="EMBL/GenBank/DDBJ databases">
        <title>Isolation and genomic insights into novel planktonic Zetaproteobacteria from stratified waters of the Chesapeake Bay.</title>
        <authorList>
            <person name="McAllister S.M."/>
            <person name="Kato S."/>
            <person name="Chan C.S."/>
            <person name="Chiu B.K."/>
            <person name="Field E.K."/>
        </authorList>
    </citation>
    <scope>NUCLEOTIDE SEQUENCE [LARGE SCALE GENOMIC DNA]</scope>
    <source>
        <strain evidence="17 18">CP-5</strain>
    </source>
</reference>
<evidence type="ECO:0000256" key="6">
    <source>
        <dbReference type="ARBA" id="ARBA00022516"/>
    </source>
</evidence>
<feature type="transmembrane region" description="Helical" evidence="16">
    <location>
        <begin position="106"/>
        <end position="124"/>
    </location>
</feature>
<protein>
    <recommendedName>
        <fullName evidence="5">CDP-diacylglycerol--serine O-phosphatidyltransferase</fullName>
        <ecNumber evidence="4">2.7.8.8</ecNumber>
    </recommendedName>
    <alternativeName>
        <fullName evidence="14">Phosphatidylserine synthase</fullName>
    </alternativeName>
</protein>
<dbReference type="InterPro" id="IPR050324">
    <property type="entry name" value="CDP-alcohol_PTase-I"/>
</dbReference>
<dbReference type="InterPro" id="IPR043130">
    <property type="entry name" value="CDP-OH_PTrfase_TM_dom"/>
</dbReference>
<evidence type="ECO:0000256" key="3">
    <source>
        <dbReference type="ARBA" id="ARBA00010441"/>
    </source>
</evidence>
<keyword evidence="13" id="KW-1208">Phospholipid metabolism</keyword>
<keyword evidence="8 16" id="KW-0812">Transmembrane</keyword>
<accession>A0A2K8L0U0</accession>
<dbReference type="AlphaFoldDB" id="A0A2K8L0U0"/>
<proteinExistence type="inferred from homology"/>
<evidence type="ECO:0000256" key="5">
    <source>
        <dbReference type="ARBA" id="ARBA00017171"/>
    </source>
</evidence>
<evidence type="ECO:0000256" key="11">
    <source>
        <dbReference type="ARBA" id="ARBA00023136"/>
    </source>
</evidence>
<comment type="similarity">
    <text evidence="3 15">Belongs to the CDP-alcohol phosphatidyltransferase class-I family.</text>
</comment>
<dbReference type="EC" id="2.7.8.8" evidence="4"/>
<dbReference type="Proteomes" id="UP000231701">
    <property type="component" value="Chromosome"/>
</dbReference>
<evidence type="ECO:0000256" key="1">
    <source>
        <dbReference type="ARBA" id="ARBA00000287"/>
    </source>
</evidence>
<evidence type="ECO:0000313" key="17">
    <source>
        <dbReference type="EMBL" id="ATX79829.1"/>
    </source>
</evidence>
<dbReference type="GO" id="GO:0008654">
    <property type="term" value="P:phospholipid biosynthetic process"/>
    <property type="evidence" value="ECO:0007669"/>
    <property type="project" value="UniProtKB-KW"/>
</dbReference>
<evidence type="ECO:0000256" key="14">
    <source>
        <dbReference type="ARBA" id="ARBA00032361"/>
    </source>
</evidence>
<dbReference type="InterPro" id="IPR000462">
    <property type="entry name" value="CDP-OH_P_trans"/>
</dbReference>
<gene>
    <name evidence="17" type="ORF">Ga0123461_1415</name>
</gene>
<evidence type="ECO:0000256" key="4">
    <source>
        <dbReference type="ARBA" id="ARBA00013174"/>
    </source>
</evidence>
<feature type="transmembrane region" description="Helical" evidence="16">
    <location>
        <begin position="12"/>
        <end position="36"/>
    </location>
</feature>
<organism evidence="17 18">
    <name type="scientific">Mariprofundus aestuarium</name>
    <dbReference type="NCBI Taxonomy" id="1921086"/>
    <lineage>
        <taxon>Bacteria</taxon>
        <taxon>Pseudomonadati</taxon>
        <taxon>Pseudomonadota</taxon>
        <taxon>Candidatius Mariprofundia</taxon>
        <taxon>Mariprofundales</taxon>
        <taxon>Mariprofundaceae</taxon>
        <taxon>Mariprofundus</taxon>
    </lineage>
</organism>
<dbReference type="PANTHER" id="PTHR14269:SF61">
    <property type="entry name" value="CDP-DIACYLGLYCEROL--SERINE O-PHOSPHATIDYLTRANSFERASE"/>
    <property type="match status" value="1"/>
</dbReference>
<evidence type="ECO:0000256" key="13">
    <source>
        <dbReference type="ARBA" id="ARBA00023264"/>
    </source>
</evidence>
<dbReference type="GO" id="GO:0012505">
    <property type="term" value="C:endomembrane system"/>
    <property type="evidence" value="ECO:0007669"/>
    <property type="project" value="UniProtKB-SubCell"/>
</dbReference>
<sequence length="266" mass="29961">MPMLKEKVARRGVYLLPSLFTTMGLFAGFYALIAAFQGRFELAAWAIMAAAVFDMLDGRVARLLHAESTFGAEYDSLCDMLSFGVAPAVLLYMWALVNLGPDLHKLAWLGAFFLVAGAAIRLARFNVQHEHQDNRYFQGLPTPGTALLIATAVLYHVDARIEPLPWLWFVLSLFMAWLMVSNVRFISGKDVDLKERRSTGVLVGMILVIGLIAIDPYRFPFGVLFVYCMHGPLLSLWQNRRLTQYRQQRKLKRKQQQGGSEGADQS</sequence>
<dbReference type="Gene3D" id="1.20.120.1760">
    <property type="match status" value="1"/>
</dbReference>
<dbReference type="InterPro" id="IPR004533">
    <property type="entry name" value="CDP-diaglyc--ser_O-PTrfase"/>
</dbReference>
<keyword evidence="6" id="KW-0444">Lipid biosynthesis</keyword>
<keyword evidence="10" id="KW-0443">Lipid metabolism</keyword>
<keyword evidence="11 16" id="KW-0472">Membrane</keyword>
<feature type="transmembrane region" description="Helical" evidence="16">
    <location>
        <begin position="166"/>
        <end position="186"/>
    </location>
</feature>
<keyword evidence="12" id="KW-0594">Phospholipid biosynthesis</keyword>
<dbReference type="Pfam" id="PF01066">
    <property type="entry name" value="CDP-OH_P_transf"/>
    <property type="match status" value="1"/>
</dbReference>
<dbReference type="InterPro" id="IPR048254">
    <property type="entry name" value="CDP_ALCOHOL_P_TRANSF_CS"/>
</dbReference>
<dbReference type="GO" id="GO:0016020">
    <property type="term" value="C:membrane"/>
    <property type="evidence" value="ECO:0007669"/>
    <property type="project" value="InterPro"/>
</dbReference>
<keyword evidence="9 16" id="KW-1133">Transmembrane helix</keyword>
<feature type="transmembrane region" description="Helical" evidence="16">
    <location>
        <begin position="76"/>
        <end position="94"/>
    </location>
</feature>
<feature type="transmembrane region" description="Helical" evidence="16">
    <location>
        <begin position="198"/>
        <end position="214"/>
    </location>
</feature>
<dbReference type="GO" id="GO:0003882">
    <property type="term" value="F:CDP-diacylglycerol-serine O-phosphatidyltransferase activity"/>
    <property type="evidence" value="ECO:0007669"/>
    <property type="project" value="UniProtKB-EC"/>
</dbReference>
<dbReference type="RefSeq" id="WP_100277675.1">
    <property type="nucleotide sequence ID" value="NZ_CP018799.1"/>
</dbReference>
<dbReference type="PROSITE" id="PS00379">
    <property type="entry name" value="CDP_ALCOHOL_P_TRANSF"/>
    <property type="match status" value="1"/>
</dbReference>
<evidence type="ECO:0000256" key="8">
    <source>
        <dbReference type="ARBA" id="ARBA00022692"/>
    </source>
</evidence>
<comment type="catalytic activity">
    <reaction evidence="1">
        <text>a CDP-1,2-diacyl-sn-glycerol + L-serine = a 1,2-diacyl-sn-glycero-3-phospho-L-serine + CMP + H(+)</text>
        <dbReference type="Rhea" id="RHEA:16913"/>
        <dbReference type="ChEBI" id="CHEBI:15378"/>
        <dbReference type="ChEBI" id="CHEBI:33384"/>
        <dbReference type="ChEBI" id="CHEBI:57262"/>
        <dbReference type="ChEBI" id="CHEBI:58332"/>
        <dbReference type="ChEBI" id="CHEBI:60377"/>
        <dbReference type="EC" id="2.7.8.8"/>
    </reaction>
</comment>
<dbReference type="OrthoDB" id="5290916at2"/>
<keyword evidence="7 15" id="KW-0808">Transferase</keyword>
<evidence type="ECO:0000313" key="18">
    <source>
        <dbReference type="Proteomes" id="UP000231701"/>
    </source>
</evidence>
<evidence type="ECO:0000256" key="12">
    <source>
        <dbReference type="ARBA" id="ARBA00023209"/>
    </source>
</evidence>
<evidence type="ECO:0000256" key="16">
    <source>
        <dbReference type="SAM" id="Phobius"/>
    </source>
</evidence>
<dbReference type="PANTHER" id="PTHR14269">
    <property type="entry name" value="CDP-DIACYLGLYCEROL--GLYCEROL-3-PHOSPHATE 3-PHOSPHATIDYLTRANSFERASE-RELATED"/>
    <property type="match status" value="1"/>
</dbReference>
<dbReference type="NCBIfam" id="TIGR00473">
    <property type="entry name" value="pssA"/>
    <property type="match status" value="1"/>
</dbReference>